<sequence length="460" mass="51028">MTKGFHLKRVFTGHEWLENISIHIDPTGHIVQMIEDNNPDRFRVIKGPVVPGMTNLHCHSFQFAMAGLTEVRRNPVDTFWSWREMMYYFALRLSPEDQTAVAAKFYLECLKHGYTSLVEFHYIHNAQDGSCYASPEEMSLAILAAAQKTGIQLTHLPVFYAHSDFGGQPPHDGQRRFVTSLDTFSKMLGNLKDPCASQGVNLGIAPHSLRAVSESEMSELVQLLKTMPSNAPMHIHVAEQMPEVKAAQEYSNKRPIEMLFDLADVDARWCLIHATHMTSSETKMVAQSGATVGLCPVTEANLGDGVFNGVEYIEQGGCFGIGSDSNVNCDPFAELQMFEYSQRLIHQKRTVLASSKMPNTGTNLFSKAAMGGGRAAGRKSGVVSVGYLADFFELVEENGTMFDTLPTNSLLDYRMFSQSPRIVGDVISGGKLVVDAGRHPMEERINSEFQKSMKALCQEI</sequence>
<dbReference type="SUPFAM" id="SSF51556">
    <property type="entry name" value="Metallo-dependent hydrolases"/>
    <property type="match status" value="1"/>
</dbReference>
<keyword evidence="4" id="KW-0862">Zinc</keyword>
<dbReference type="InterPro" id="IPR006680">
    <property type="entry name" value="Amidohydro-rel"/>
</dbReference>
<organism evidence="6 7">
    <name type="scientific">Kiloniella antarctica</name>
    <dbReference type="NCBI Taxonomy" id="1550907"/>
    <lineage>
        <taxon>Bacteria</taxon>
        <taxon>Pseudomonadati</taxon>
        <taxon>Pseudomonadota</taxon>
        <taxon>Alphaproteobacteria</taxon>
        <taxon>Rhodospirillales</taxon>
        <taxon>Kiloniellaceae</taxon>
        <taxon>Kiloniella</taxon>
    </lineage>
</organism>
<dbReference type="Gene3D" id="3.20.20.140">
    <property type="entry name" value="Metal-dependent hydrolases"/>
    <property type="match status" value="1"/>
</dbReference>
<keyword evidence="2" id="KW-0479">Metal-binding</keyword>
<dbReference type="RefSeq" id="WP_380253160.1">
    <property type="nucleotide sequence ID" value="NZ_JBHUII010000009.1"/>
</dbReference>
<name>A0ABW5BN97_9PROT</name>
<dbReference type="InterPro" id="IPR051607">
    <property type="entry name" value="Metallo-dep_hydrolases"/>
</dbReference>
<dbReference type="EC" id="3.5.3.13" evidence="6"/>
<evidence type="ECO:0000256" key="4">
    <source>
        <dbReference type="ARBA" id="ARBA00022833"/>
    </source>
</evidence>
<dbReference type="Pfam" id="PF01979">
    <property type="entry name" value="Amidohydro_1"/>
    <property type="match status" value="1"/>
</dbReference>
<gene>
    <name evidence="6" type="ORF">ACFSKO_15240</name>
</gene>
<dbReference type="NCBIfam" id="TIGR02022">
    <property type="entry name" value="hutF"/>
    <property type="match status" value="1"/>
</dbReference>
<comment type="cofactor">
    <cofactor evidence="1">
        <name>Zn(2+)</name>
        <dbReference type="ChEBI" id="CHEBI:29105"/>
    </cofactor>
</comment>
<keyword evidence="7" id="KW-1185">Reference proteome</keyword>
<proteinExistence type="predicted"/>
<dbReference type="EMBL" id="JBHUII010000009">
    <property type="protein sequence ID" value="MFD2206981.1"/>
    <property type="molecule type" value="Genomic_DNA"/>
</dbReference>
<accession>A0ABW5BN97</accession>
<evidence type="ECO:0000313" key="7">
    <source>
        <dbReference type="Proteomes" id="UP001597294"/>
    </source>
</evidence>
<dbReference type="PANTHER" id="PTHR11271:SF48">
    <property type="entry name" value="AMIDOHYDROLASE-RELATED DOMAIN-CONTAINING PROTEIN"/>
    <property type="match status" value="1"/>
</dbReference>
<evidence type="ECO:0000256" key="1">
    <source>
        <dbReference type="ARBA" id="ARBA00001947"/>
    </source>
</evidence>
<dbReference type="InterPro" id="IPR011059">
    <property type="entry name" value="Metal-dep_hydrolase_composite"/>
</dbReference>
<protein>
    <submittedName>
        <fullName evidence="6">Formimidoylglutamate deiminase</fullName>
        <ecNumber evidence="6">3.5.3.13</ecNumber>
    </submittedName>
</protein>
<evidence type="ECO:0000313" key="6">
    <source>
        <dbReference type="EMBL" id="MFD2206981.1"/>
    </source>
</evidence>
<keyword evidence="3 6" id="KW-0378">Hydrolase</keyword>
<comment type="caution">
    <text evidence="6">The sequence shown here is derived from an EMBL/GenBank/DDBJ whole genome shotgun (WGS) entry which is preliminary data.</text>
</comment>
<dbReference type="Gene3D" id="2.30.40.10">
    <property type="entry name" value="Urease, subunit C, domain 1"/>
    <property type="match status" value="1"/>
</dbReference>
<feature type="domain" description="Amidohydrolase-related" evidence="5">
    <location>
        <begin position="49"/>
        <end position="432"/>
    </location>
</feature>
<dbReference type="InterPro" id="IPR032466">
    <property type="entry name" value="Metal_Hydrolase"/>
</dbReference>
<dbReference type="NCBIfam" id="NF006684">
    <property type="entry name" value="PRK09229.1-5"/>
    <property type="match status" value="1"/>
</dbReference>
<dbReference type="PANTHER" id="PTHR11271">
    <property type="entry name" value="GUANINE DEAMINASE"/>
    <property type="match status" value="1"/>
</dbReference>
<evidence type="ECO:0000259" key="5">
    <source>
        <dbReference type="Pfam" id="PF01979"/>
    </source>
</evidence>
<evidence type="ECO:0000256" key="3">
    <source>
        <dbReference type="ARBA" id="ARBA00022801"/>
    </source>
</evidence>
<dbReference type="InterPro" id="IPR010252">
    <property type="entry name" value="HutF"/>
</dbReference>
<dbReference type="Proteomes" id="UP001597294">
    <property type="component" value="Unassembled WGS sequence"/>
</dbReference>
<evidence type="ECO:0000256" key="2">
    <source>
        <dbReference type="ARBA" id="ARBA00022723"/>
    </source>
</evidence>
<reference evidence="7" key="1">
    <citation type="journal article" date="2019" name="Int. J. Syst. Evol. Microbiol.">
        <title>The Global Catalogue of Microorganisms (GCM) 10K type strain sequencing project: providing services to taxonomists for standard genome sequencing and annotation.</title>
        <authorList>
            <consortium name="The Broad Institute Genomics Platform"/>
            <consortium name="The Broad Institute Genome Sequencing Center for Infectious Disease"/>
            <person name="Wu L."/>
            <person name="Ma J."/>
        </authorList>
    </citation>
    <scope>NUCLEOTIDE SEQUENCE [LARGE SCALE GENOMIC DNA]</scope>
    <source>
        <strain evidence="7">CGMCC 4.7192</strain>
    </source>
</reference>
<dbReference type="GO" id="GO:0050416">
    <property type="term" value="F:formimidoylglutamate deiminase activity"/>
    <property type="evidence" value="ECO:0007669"/>
    <property type="project" value="UniProtKB-EC"/>
</dbReference>